<name>A0A255GTZ1_9ACTN</name>
<evidence type="ECO:0000313" key="2">
    <source>
        <dbReference type="Proteomes" id="UP000216311"/>
    </source>
</evidence>
<comment type="caution">
    <text evidence="1">The sequence shown here is derived from an EMBL/GenBank/DDBJ whole genome shotgun (WGS) entry which is preliminary data.</text>
</comment>
<dbReference type="OrthoDB" id="3188010at2"/>
<dbReference type="Proteomes" id="UP000216311">
    <property type="component" value="Unassembled WGS sequence"/>
</dbReference>
<organism evidence="1 2">
    <name type="scientific">Enemella dayhoffiae</name>
    <dbReference type="NCBI Taxonomy" id="2016507"/>
    <lineage>
        <taxon>Bacteria</taxon>
        <taxon>Bacillati</taxon>
        <taxon>Actinomycetota</taxon>
        <taxon>Actinomycetes</taxon>
        <taxon>Propionibacteriales</taxon>
        <taxon>Propionibacteriaceae</taxon>
        <taxon>Enemella</taxon>
    </lineage>
</organism>
<dbReference type="Gene3D" id="3.40.50.300">
    <property type="entry name" value="P-loop containing nucleotide triphosphate hydrolases"/>
    <property type="match status" value="1"/>
</dbReference>
<sequence length="114" mass="12681">MTNRYVIEGMVNDAMRGRRVAYLGLIKEAENAFRACLDALPDSTGAKPIRVNGRQAIEFPNGGTVLFRSPQREGLRGTVADVVYLDGPYRDDRGILEAIWPMLTSRENGELVLQ</sequence>
<dbReference type="InterPro" id="IPR027417">
    <property type="entry name" value="P-loop_NTPase"/>
</dbReference>
<gene>
    <name evidence="1" type="ORF">CGZ93_17850</name>
</gene>
<dbReference type="AlphaFoldDB" id="A0A255GTZ1"/>
<keyword evidence="2" id="KW-1185">Reference proteome</keyword>
<evidence type="ECO:0000313" key="1">
    <source>
        <dbReference type="EMBL" id="OYO16624.1"/>
    </source>
</evidence>
<accession>A0A255GTZ1</accession>
<dbReference type="RefSeq" id="WP_094365511.1">
    <property type="nucleotide sequence ID" value="NZ_NMVQ01000047.1"/>
</dbReference>
<proteinExistence type="predicted"/>
<dbReference type="EMBL" id="NMVQ01000047">
    <property type="protein sequence ID" value="OYO16624.1"/>
    <property type="molecule type" value="Genomic_DNA"/>
</dbReference>
<protein>
    <submittedName>
        <fullName evidence="1">Uncharacterized protein</fullName>
    </submittedName>
</protein>
<reference evidence="1 2" key="1">
    <citation type="submission" date="2017-07" db="EMBL/GenBank/DDBJ databases">
        <title>Draft whole genome sequences of clinical Proprionibacteriaceae strains.</title>
        <authorList>
            <person name="Bernier A.-M."/>
            <person name="Bernard K."/>
            <person name="Domingo M.-C."/>
        </authorList>
    </citation>
    <scope>NUCLEOTIDE SEQUENCE [LARGE SCALE GENOMIC DNA]</scope>
    <source>
        <strain evidence="1 2">NML 130396</strain>
    </source>
</reference>